<dbReference type="InterPro" id="IPR020449">
    <property type="entry name" value="Tscrpt_reg_AraC-type_HTH"/>
</dbReference>
<dbReference type="PROSITE" id="PS51186">
    <property type="entry name" value="GNAT"/>
    <property type="match status" value="1"/>
</dbReference>
<dbReference type="Gene3D" id="3.40.630.30">
    <property type="match status" value="1"/>
</dbReference>
<dbReference type="InterPro" id="IPR018060">
    <property type="entry name" value="HTH_AraC"/>
</dbReference>
<evidence type="ECO:0000256" key="3">
    <source>
        <dbReference type="ARBA" id="ARBA00023163"/>
    </source>
</evidence>
<keyword evidence="1" id="KW-0805">Transcription regulation</keyword>
<dbReference type="SMART" id="SM00342">
    <property type="entry name" value="HTH_ARAC"/>
    <property type="match status" value="1"/>
</dbReference>
<accession>A0A9D1ID03</accession>
<evidence type="ECO:0000313" key="7">
    <source>
        <dbReference type="Proteomes" id="UP000824072"/>
    </source>
</evidence>
<dbReference type="PROSITE" id="PS01124">
    <property type="entry name" value="HTH_ARAC_FAMILY_2"/>
    <property type="match status" value="1"/>
</dbReference>
<dbReference type="EMBL" id="DVMU01000112">
    <property type="protein sequence ID" value="HIU33907.1"/>
    <property type="molecule type" value="Genomic_DNA"/>
</dbReference>
<evidence type="ECO:0000256" key="2">
    <source>
        <dbReference type="ARBA" id="ARBA00023125"/>
    </source>
</evidence>
<comment type="caution">
    <text evidence="6">The sequence shown here is derived from an EMBL/GenBank/DDBJ whole genome shotgun (WGS) entry which is preliminary data.</text>
</comment>
<dbReference type="PANTHER" id="PTHR47504">
    <property type="entry name" value="RIGHT ORIGIN-BINDING PROTEIN"/>
    <property type="match status" value="1"/>
</dbReference>
<dbReference type="PANTHER" id="PTHR47504:SF5">
    <property type="entry name" value="RIGHT ORIGIN-BINDING PROTEIN"/>
    <property type="match status" value="1"/>
</dbReference>
<dbReference type="PROSITE" id="PS00041">
    <property type="entry name" value="HTH_ARAC_FAMILY_1"/>
    <property type="match status" value="1"/>
</dbReference>
<evidence type="ECO:0000256" key="1">
    <source>
        <dbReference type="ARBA" id="ARBA00023015"/>
    </source>
</evidence>
<dbReference type="GO" id="GO:0043565">
    <property type="term" value="F:sequence-specific DNA binding"/>
    <property type="evidence" value="ECO:0007669"/>
    <property type="project" value="InterPro"/>
</dbReference>
<dbReference type="InterPro" id="IPR009057">
    <property type="entry name" value="Homeodomain-like_sf"/>
</dbReference>
<gene>
    <name evidence="6" type="ORF">IAB02_05035</name>
</gene>
<dbReference type="SUPFAM" id="SSF46689">
    <property type="entry name" value="Homeodomain-like"/>
    <property type="match status" value="2"/>
</dbReference>
<dbReference type="PRINTS" id="PR00032">
    <property type="entry name" value="HTHARAC"/>
</dbReference>
<evidence type="ECO:0000313" key="6">
    <source>
        <dbReference type="EMBL" id="HIU33907.1"/>
    </source>
</evidence>
<dbReference type="Pfam" id="PF12833">
    <property type="entry name" value="HTH_18"/>
    <property type="match status" value="1"/>
</dbReference>
<dbReference type="CDD" id="cd04301">
    <property type="entry name" value="NAT_SF"/>
    <property type="match status" value="1"/>
</dbReference>
<dbReference type="Gene3D" id="1.10.10.60">
    <property type="entry name" value="Homeodomain-like"/>
    <property type="match status" value="2"/>
</dbReference>
<reference evidence="6" key="2">
    <citation type="journal article" date="2021" name="PeerJ">
        <title>Extensive microbial diversity within the chicken gut microbiome revealed by metagenomics and culture.</title>
        <authorList>
            <person name="Gilroy R."/>
            <person name="Ravi A."/>
            <person name="Getino M."/>
            <person name="Pursley I."/>
            <person name="Horton D.L."/>
            <person name="Alikhan N.F."/>
            <person name="Baker D."/>
            <person name="Gharbi K."/>
            <person name="Hall N."/>
            <person name="Watson M."/>
            <person name="Adriaenssens E.M."/>
            <person name="Foster-Nyarko E."/>
            <person name="Jarju S."/>
            <person name="Secka A."/>
            <person name="Antonio M."/>
            <person name="Oren A."/>
            <person name="Chaudhuri R.R."/>
            <person name="La Ragione R."/>
            <person name="Hildebrand F."/>
            <person name="Pallen M.J."/>
        </authorList>
    </citation>
    <scope>NUCLEOTIDE SEQUENCE</scope>
    <source>
        <strain evidence="6">ChiHcec3-11533</strain>
    </source>
</reference>
<dbReference type="SUPFAM" id="SSF55729">
    <property type="entry name" value="Acyl-CoA N-acyltransferases (Nat)"/>
    <property type="match status" value="1"/>
</dbReference>
<dbReference type="GO" id="GO:0016747">
    <property type="term" value="F:acyltransferase activity, transferring groups other than amino-acyl groups"/>
    <property type="evidence" value="ECO:0007669"/>
    <property type="project" value="InterPro"/>
</dbReference>
<dbReference type="InterPro" id="IPR016181">
    <property type="entry name" value="Acyl_CoA_acyltransferase"/>
</dbReference>
<organism evidence="6 7">
    <name type="scientific">Candidatus Pullichristensenella excrementigallinarum</name>
    <dbReference type="NCBI Taxonomy" id="2840907"/>
    <lineage>
        <taxon>Bacteria</taxon>
        <taxon>Bacillati</taxon>
        <taxon>Bacillota</taxon>
        <taxon>Clostridia</taxon>
        <taxon>Candidatus Pullichristensenella</taxon>
    </lineage>
</organism>
<dbReference type="AlphaFoldDB" id="A0A9D1ID03"/>
<dbReference type="GO" id="GO:0003700">
    <property type="term" value="F:DNA-binding transcription factor activity"/>
    <property type="evidence" value="ECO:0007669"/>
    <property type="project" value="InterPro"/>
</dbReference>
<dbReference type="InterPro" id="IPR018062">
    <property type="entry name" value="HTH_AraC-typ_CS"/>
</dbReference>
<sequence length="282" mass="32803">MKKEEVLPVERAVEYMEAHLGGRLCLESVAEAVHYSPYHLHRMFARVAGMTVRDYAARRRLTQAAKFLAFSERPILEIALDSGYTSQQAFSAAFKAMYKMPPAQYRARRAYYPLQLRLRLVPDAEERRFGPEDVRPAEAEDLAAWMDLVRGTIDGYPCFDGREYRKYLDRCLAEKRALILKSGENAIGAMMFSYADANIDFIGVHPQYRGQGVFRVLLEKLTRECLPQREIQTTTFREGDRADPGYRREWKRMGFVEREWLVEFGYPTQRFVLTVPHGTEHR</sequence>
<feature type="domain" description="HTH araC/xylS-type" evidence="4">
    <location>
        <begin position="10"/>
        <end position="108"/>
    </location>
</feature>
<name>A0A9D1ID03_9FIRM</name>
<keyword evidence="2" id="KW-0238">DNA-binding</keyword>
<evidence type="ECO:0000259" key="4">
    <source>
        <dbReference type="PROSITE" id="PS01124"/>
    </source>
</evidence>
<proteinExistence type="predicted"/>
<protein>
    <submittedName>
        <fullName evidence="6">GNAT family N-acetyltransferase</fullName>
    </submittedName>
</protein>
<keyword evidence="3" id="KW-0804">Transcription</keyword>
<dbReference type="InterPro" id="IPR050959">
    <property type="entry name" value="MarA-like"/>
</dbReference>
<reference evidence="6" key="1">
    <citation type="submission" date="2020-10" db="EMBL/GenBank/DDBJ databases">
        <authorList>
            <person name="Gilroy R."/>
        </authorList>
    </citation>
    <scope>NUCLEOTIDE SEQUENCE</scope>
    <source>
        <strain evidence="6">ChiHcec3-11533</strain>
    </source>
</reference>
<dbReference type="Pfam" id="PF00583">
    <property type="entry name" value="Acetyltransf_1"/>
    <property type="match status" value="1"/>
</dbReference>
<feature type="domain" description="N-acetyltransferase" evidence="5">
    <location>
        <begin position="132"/>
        <end position="276"/>
    </location>
</feature>
<dbReference type="Proteomes" id="UP000824072">
    <property type="component" value="Unassembled WGS sequence"/>
</dbReference>
<evidence type="ECO:0000259" key="5">
    <source>
        <dbReference type="PROSITE" id="PS51186"/>
    </source>
</evidence>
<dbReference type="InterPro" id="IPR000182">
    <property type="entry name" value="GNAT_dom"/>
</dbReference>